<dbReference type="SUPFAM" id="SSF55811">
    <property type="entry name" value="Nudix"/>
    <property type="match status" value="1"/>
</dbReference>
<evidence type="ECO:0000259" key="2">
    <source>
        <dbReference type="PROSITE" id="PS51462"/>
    </source>
</evidence>
<dbReference type="InterPro" id="IPR000086">
    <property type="entry name" value="NUDIX_hydrolase_dom"/>
</dbReference>
<dbReference type="Pfam" id="PF00293">
    <property type="entry name" value="NUDIX"/>
    <property type="match status" value="1"/>
</dbReference>
<accession>A0ABW1F9L4</accession>
<evidence type="ECO:0000256" key="1">
    <source>
        <dbReference type="SAM" id="MobiDB-lite"/>
    </source>
</evidence>
<dbReference type="RefSeq" id="WP_313761247.1">
    <property type="nucleotide sequence ID" value="NZ_JBHSOD010000089.1"/>
</dbReference>
<gene>
    <name evidence="3" type="ORF">ACFP0N_37330</name>
</gene>
<keyword evidence="4" id="KW-1185">Reference proteome</keyword>
<evidence type="ECO:0000313" key="3">
    <source>
        <dbReference type="EMBL" id="MFC5890630.1"/>
    </source>
</evidence>
<sequence length="240" mass="26031">MREPLPPPTRSEVLDVRELVLVEAPPLRLSAGERAARDRAWEQAVRRNPALFDGPVVACTGVSWDGPGRLAVSWTRATYRHYALRAVPSVTVSTASLSVSVLQPTADRRLLVGRMSSATATPGRWQPPGGSVEPRPDDRPLDLADLRREAARELAEETGVRAVPGELTLWAATRGPYGSIGVLFLAPALPQALLCERFEALPPERELVEIAFVGSPAELARLAGPHADYLDAALHRYASR</sequence>
<reference evidence="4" key="1">
    <citation type="journal article" date="2019" name="Int. J. Syst. Evol. Microbiol.">
        <title>The Global Catalogue of Microorganisms (GCM) 10K type strain sequencing project: providing services to taxonomists for standard genome sequencing and annotation.</title>
        <authorList>
            <consortium name="The Broad Institute Genomics Platform"/>
            <consortium name="The Broad Institute Genome Sequencing Center for Infectious Disease"/>
            <person name="Wu L."/>
            <person name="Ma J."/>
        </authorList>
    </citation>
    <scope>NUCLEOTIDE SEQUENCE [LARGE SCALE GENOMIC DNA]</scope>
    <source>
        <strain evidence="4">CGMCC 4.1469</strain>
    </source>
</reference>
<comment type="caution">
    <text evidence="3">The sequence shown here is derived from an EMBL/GenBank/DDBJ whole genome shotgun (WGS) entry which is preliminary data.</text>
</comment>
<organism evidence="3 4">
    <name type="scientific">Kitasatospora aburaviensis</name>
    <dbReference type="NCBI Taxonomy" id="67265"/>
    <lineage>
        <taxon>Bacteria</taxon>
        <taxon>Bacillati</taxon>
        <taxon>Actinomycetota</taxon>
        <taxon>Actinomycetes</taxon>
        <taxon>Kitasatosporales</taxon>
        <taxon>Streptomycetaceae</taxon>
        <taxon>Kitasatospora</taxon>
    </lineage>
</organism>
<name>A0ABW1F9L4_9ACTN</name>
<protein>
    <submittedName>
        <fullName evidence="3">NUDIX hydrolase</fullName>
    </submittedName>
</protein>
<feature type="region of interest" description="Disordered" evidence="1">
    <location>
        <begin position="117"/>
        <end position="138"/>
    </location>
</feature>
<keyword evidence="3" id="KW-0378">Hydrolase</keyword>
<dbReference type="Gene3D" id="3.90.79.10">
    <property type="entry name" value="Nucleoside Triphosphate Pyrophosphohydrolase"/>
    <property type="match status" value="1"/>
</dbReference>
<dbReference type="InterPro" id="IPR015797">
    <property type="entry name" value="NUDIX_hydrolase-like_dom_sf"/>
</dbReference>
<feature type="domain" description="Nudix hydrolase" evidence="2">
    <location>
        <begin position="92"/>
        <end position="234"/>
    </location>
</feature>
<proteinExistence type="predicted"/>
<dbReference type="Proteomes" id="UP001596067">
    <property type="component" value="Unassembled WGS sequence"/>
</dbReference>
<dbReference type="PROSITE" id="PS51462">
    <property type="entry name" value="NUDIX"/>
    <property type="match status" value="1"/>
</dbReference>
<dbReference type="EMBL" id="JBHSOD010000089">
    <property type="protein sequence ID" value="MFC5890630.1"/>
    <property type="molecule type" value="Genomic_DNA"/>
</dbReference>
<evidence type="ECO:0000313" key="4">
    <source>
        <dbReference type="Proteomes" id="UP001596067"/>
    </source>
</evidence>
<dbReference type="GO" id="GO:0016787">
    <property type="term" value="F:hydrolase activity"/>
    <property type="evidence" value="ECO:0007669"/>
    <property type="project" value="UniProtKB-KW"/>
</dbReference>